<evidence type="ECO:0000256" key="1">
    <source>
        <dbReference type="SAM" id="SignalP"/>
    </source>
</evidence>
<accession>A0ABW9JMI5</accession>
<dbReference type="Pfam" id="PF18962">
    <property type="entry name" value="Por_Secre_tail"/>
    <property type="match status" value="1"/>
</dbReference>
<feature type="domain" description="Secretion system C-terminal sorting" evidence="2">
    <location>
        <begin position="371"/>
        <end position="446"/>
    </location>
</feature>
<dbReference type="InterPro" id="IPR026444">
    <property type="entry name" value="Secre_tail"/>
</dbReference>
<proteinExistence type="predicted"/>
<organism evidence="3 4">
    <name type="scientific">Pedobacter helvus</name>
    <dbReference type="NCBI Taxonomy" id="2563444"/>
    <lineage>
        <taxon>Bacteria</taxon>
        <taxon>Pseudomonadati</taxon>
        <taxon>Bacteroidota</taxon>
        <taxon>Sphingobacteriia</taxon>
        <taxon>Sphingobacteriales</taxon>
        <taxon>Sphingobacteriaceae</taxon>
        <taxon>Pedobacter</taxon>
    </lineage>
</organism>
<dbReference type="Proteomes" id="UP001517367">
    <property type="component" value="Unassembled WGS sequence"/>
</dbReference>
<keyword evidence="1" id="KW-0732">Signal</keyword>
<reference evidence="3 4" key="1">
    <citation type="submission" date="2024-12" db="EMBL/GenBank/DDBJ databases">
        <authorList>
            <person name="Hu S."/>
        </authorList>
    </citation>
    <scope>NUCLEOTIDE SEQUENCE [LARGE SCALE GENOMIC DNA]</scope>
    <source>
        <strain evidence="3 4">P-25</strain>
    </source>
</reference>
<dbReference type="RefSeq" id="WP_138728633.1">
    <property type="nucleotide sequence ID" value="NZ_SRMP02000034.1"/>
</dbReference>
<dbReference type="EMBL" id="SRMP02000034">
    <property type="protein sequence ID" value="MFN0292874.1"/>
    <property type="molecule type" value="Genomic_DNA"/>
</dbReference>
<feature type="signal peptide" evidence="1">
    <location>
        <begin position="1"/>
        <end position="22"/>
    </location>
</feature>
<evidence type="ECO:0000313" key="4">
    <source>
        <dbReference type="Proteomes" id="UP001517367"/>
    </source>
</evidence>
<feature type="chain" id="PRO_5046481804" evidence="1">
    <location>
        <begin position="23"/>
        <end position="448"/>
    </location>
</feature>
<sequence>MKYKPLCSFLFCALLLNTVANAQMKISNGAAVVVGSGANINLANISLDYGNGTLSGDGKFIFSGSADNTISGNTTIKHIYLAKSTGSKLALANNLLLSGSFDFGSGILDLNGYNLNLGNTGTLLNENNNSFATGNSGYVVREASLNAPAAVNAGNLGVAITTASNLGNTIIRRGNYAISDGSNQSIKRFFEIEPTNNTNLNATLRFLYLDGELNSLQENQLRFMQSEDNGATWSGLTSTINAAQNYVEVSGVNSFGRMSLVNDFTLPLSLLKLSGKIQKVGVTLNWLTLNEVDVSHFLTEKSYDGKRFVSFSEVRSKSETSKDNNYTVNDINPLLGINYYRITAVDKDGKTNFSNIIPINFSLTKEEQANIYPNPTAKNINGTFYLPLAQQVKLAVISSIGKVELNKSVNAVPGLNHFSFDVSALPIGVYFIQIVTANSNQQLKFIKN</sequence>
<keyword evidence="4" id="KW-1185">Reference proteome</keyword>
<protein>
    <submittedName>
        <fullName evidence="3">T9SS type A sorting domain-containing protein</fullName>
    </submittedName>
</protein>
<evidence type="ECO:0000259" key="2">
    <source>
        <dbReference type="Pfam" id="PF18962"/>
    </source>
</evidence>
<dbReference type="NCBIfam" id="TIGR04183">
    <property type="entry name" value="Por_Secre_tail"/>
    <property type="match status" value="1"/>
</dbReference>
<name>A0ABW9JMI5_9SPHI</name>
<evidence type="ECO:0000313" key="3">
    <source>
        <dbReference type="EMBL" id="MFN0292874.1"/>
    </source>
</evidence>
<gene>
    <name evidence="3" type="ORF">E5L68_015870</name>
</gene>
<comment type="caution">
    <text evidence="3">The sequence shown here is derived from an EMBL/GenBank/DDBJ whole genome shotgun (WGS) entry which is preliminary data.</text>
</comment>